<evidence type="ECO:0000256" key="10">
    <source>
        <dbReference type="ARBA" id="ARBA00022842"/>
    </source>
</evidence>
<keyword evidence="12 15" id="KW-1133">Transmembrane helix</keyword>
<comment type="subcellular location">
    <subcellularLocation>
        <location evidence="1">Cell membrane</location>
        <topology evidence="1">Multi-pass membrane protein</topology>
    </subcellularLocation>
</comment>
<feature type="domain" description="HMA" evidence="16">
    <location>
        <begin position="40"/>
        <end position="106"/>
    </location>
</feature>
<reference evidence="17 18" key="1">
    <citation type="submission" date="2020-01" db="EMBL/GenBank/DDBJ databases">
        <title>Genomes of bacteria type strains.</title>
        <authorList>
            <person name="Chen J."/>
            <person name="Zhu S."/>
            <person name="Chen J."/>
        </authorList>
    </citation>
    <scope>NUCLEOTIDE SEQUENCE [LARGE SCALE GENOMIC DNA]</scope>
    <source>
        <strain evidence="17 18">KCTC 52919</strain>
    </source>
</reference>
<evidence type="ECO:0000256" key="14">
    <source>
        <dbReference type="ARBA" id="ARBA00023136"/>
    </source>
</evidence>
<feature type="transmembrane region" description="Helical" evidence="15">
    <location>
        <begin position="218"/>
        <end position="236"/>
    </location>
</feature>
<evidence type="ECO:0000256" key="3">
    <source>
        <dbReference type="ARBA" id="ARBA00022448"/>
    </source>
</evidence>
<dbReference type="SUPFAM" id="SSF56784">
    <property type="entry name" value="HAD-like"/>
    <property type="match status" value="1"/>
</dbReference>
<evidence type="ECO:0000259" key="16">
    <source>
        <dbReference type="PROSITE" id="PS50846"/>
    </source>
</evidence>
<dbReference type="InterPro" id="IPR006121">
    <property type="entry name" value="HMA_dom"/>
</dbReference>
<dbReference type="GO" id="GO:0055070">
    <property type="term" value="P:copper ion homeostasis"/>
    <property type="evidence" value="ECO:0007669"/>
    <property type="project" value="TreeGrafter"/>
</dbReference>
<dbReference type="PROSITE" id="PS50846">
    <property type="entry name" value="HMA_2"/>
    <property type="match status" value="1"/>
</dbReference>
<evidence type="ECO:0000256" key="2">
    <source>
        <dbReference type="ARBA" id="ARBA00006024"/>
    </source>
</evidence>
<name>A0A6L9MCP1_9HYPH</name>
<dbReference type="Gene3D" id="3.40.50.1000">
    <property type="entry name" value="HAD superfamily/HAD-like"/>
    <property type="match status" value="1"/>
</dbReference>
<keyword evidence="14 15" id="KW-0472">Membrane</keyword>
<dbReference type="PANTHER" id="PTHR43520:SF5">
    <property type="entry name" value="CATION-TRANSPORTING P-TYPE ATPASE-RELATED"/>
    <property type="match status" value="1"/>
</dbReference>
<keyword evidence="11" id="KW-1278">Translocase</keyword>
<accession>A0A6L9MCP1</accession>
<dbReference type="Pfam" id="PF00122">
    <property type="entry name" value="E1-E2_ATPase"/>
    <property type="match status" value="1"/>
</dbReference>
<feature type="transmembrane region" description="Helical" evidence="15">
    <location>
        <begin position="128"/>
        <end position="148"/>
    </location>
</feature>
<comment type="caution">
    <text evidence="17">The sequence shown here is derived from an EMBL/GenBank/DDBJ whole genome shotgun (WGS) entry which is preliminary data.</text>
</comment>
<feature type="transmembrane region" description="Helical" evidence="15">
    <location>
        <begin position="373"/>
        <end position="392"/>
    </location>
</feature>
<protein>
    <submittedName>
        <fullName evidence="17">Cadmium-translocating P-type ATPase</fullName>
        <ecNumber evidence="17">3.6.3.3</ecNumber>
    </submittedName>
</protein>
<evidence type="ECO:0000313" key="18">
    <source>
        <dbReference type="Proteomes" id="UP000476332"/>
    </source>
</evidence>
<evidence type="ECO:0000256" key="6">
    <source>
        <dbReference type="ARBA" id="ARBA00022692"/>
    </source>
</evidence>
<dbReference type="NCBIfam" id="TIGR01525">
    <property type="entry name" value="ATPase-IB_hvy"/>
    <property type="match status" value="1"/>
</dbReference>
<dbReference type="InterPro" id="IPR027256">
    <property type="entry name" value="P-typ_ATPase_IB"/>
</dbReference>
<dbReference type="GO" id="GO:0005886">
    <property type="term" value="C:plasma membrane"/>
    <property type="evidence" value="ECO:0007669"/>
    <property type="project" value="UniProtKB-SubCell"/>
</dbReference>
<evidence type="ECO:0000256" key="12">
    <source>
        <dbReference type="ARBA" id="ARBA00022989"/>
    </source>
</evidence>
<organism evidence="17 18">
    <name type="scientific">Aurantimonas aggregata</name>
    <dbReference type="NCBI Taxonomy" id="2047720"/>
    <lineage>
        <taxon>Bacteria</taxon>
        <taxon>Pseudomonadati</taxon>
        <taxon>Pseudomonadota</taxon>
        <taxon>Alphaproteobacteria</taxon>
        <taxon>Hyphomicrobiales</taxon>
        <taxon>Aurantimonadaceae</taxon>
        <taxon>Aurantimonas</taxon>
    </lineage>
</organism>
<dbReference type="InterPro" id="IPR059000">
    <property type="entry name" value="ATPase_P-type_domA"/>
</dbReference>
<keyword evidence="6 15" id="KW-0812">Transmembrane</keyword>
<evidence type="ECO:0000256" key="4">
    <source>
        <dbReference type="ARBA" id="ARBA00022475"/>
    </source>
</evidence>
<comment type="similarity">
    <text evidence="2 15">Belongs to the cation transport ATPase (P-type) (TC 3.A.3) family. Type IB subfamily.</text>
</comment>
<keyword evidence="18" id="KW-1185">Reference proteome</keyword>
<dbReference type="SUPFAM" id="SSF81665">
    <property type="entry name" value="Calcium ATPase, transmembrane domain M"/>
    <property type="match status" value="1"/>
</dbReference>
<dbReference type="GO" id="GO:0043682">
    <property type="term" value="F:P-type divalent copper transporter activity"/>
    <property type="evidence" value="ECO:0007669"/>
    <property type="project" value="TreeGrafter"/>
</dbReference>
<dbReference type="InterPro" id="IPR023299">
    <property type="entry name" value="ATPase_P-typ_cyto_dom_N"/>
</dbReference>
<dbReference type="InterPro" id="IPR001757">
    <property type="entry name" value="P_typ_ATPase"/>
</dbReference>
<dbReference type="NCBIfam" id="TIGR01512">
    <property type="entry name" value="ATPase-IB2_Cd"/>
    <property type="match status" value="1"/>
</dbReference>
<dbReference type="PANTHER" id="PTHR43520">
    <property type="entry name" value="ATP7, ISOFORM B"/>
    <property type="match status" value="1"/>
</dbReference>
<dbReference type="Pfam" id="PF00702">
    <property type="entry name" value="Hydrolase"/>
    <property type="match status" value="1"/>
</dbReference>
<feature type="transmembrane region" description="Helical" evidence="15">
    <location>
        <begin position="160"/>
        <end position="182"/>
    </location>
</feature>
<evidence type="ECO:0000256" key="13">
    <source>
        <dbReference type="ARBA" id="ARBA00023065"/>
    </source>
</evidence>
<evidence type="ECO:0000256" key="9">
    <source>
        <dbReference type="ARBA" id="ARBA00022840"/>
    </source>
</evidence>
<keyword evidence="7 15" id="KW-0479">Metal-binding</keyword>
<dbReference type="InterPro" id="IPR023298">
    <property type="entry name" value="ATPase_P-typ_TM_dom_sf"/>
</dbReference>
<dbReference type="CDD" id="cd00371">
    <property type="entry name" value="HMA"/>
    <property type="match status" value="1"/>
</dbReference>
<evidence type="ECO:0000256" key="7">
    <source>
        <dbReference type="ARBA" id="ARBA00022723"/>
    </source>
</evidence>
<dbReference type="SUPFAM" id="SSF55008">
    <property type="entry name" value="HMA, heavy metal-associated domain"/>
    <property type="match status" value="1"/>
</dbReference>
<dbReference type="PRINTS" id="PR00119">
    <property type="entry name" value="CATATPASE"/>
</dbReference>
<dbReference type="Proteomes" id="UP000476332">
    <property type="component" value="Unassembled WGS sequence"/>
</dbReference>
<dbReference type="Gene3D" id="2.70.150.10">
    <property type="entry name" value="Calcium-transporting ATPase, cytoplasmic transduction domain A"/>
    <property type="match status" value="1"/>
</dbReference>
<feature type="transmembrane region" description="Helical" evidence="15">
    <location>
        <begin position="398"/>
        <end position="423"/>
    </location>
</feature>
<sequence>MSCCGGGLAAGLAGETSDPARLLKAEELAHAGRQQDDGTVQYVFAVPDISCGRCISTIETALAGLDGVVAARVNLTMRRVTVVLDTPDRPALIVPDTLEGVGYRATSIDLGDLDALGQQRESAQLLKALAVAGFAAANIMLLSVSVWSGADAATRDLFHLVSALIAVPTIAYSGQVFFRSAFAALRAGRMNMDVPISLGVLLALAMSLAESLTGGEEAYFDAAVTLLFFLLIGRFLDQRMRERARSAVTGLARLAAKGATAVEGDALRYVPLDEVRPGMVLRVAAGERVPVDAEILRGSSALDRSLVTGESEPSAAIVGDRIEAGTLNLTGPLDMRALKAAKDSFLAEIVRMMEAAEVGRGHYVRIADRMARIYAPAVHVLAAASFLGWLVATGGDWYHALYIAIAVLIITCPCALGLAVPVVHVIGASRLFEAGILMKDGSALERLAEIDRVVLDKTGTLTTGTPLVVRSDIGEGASTAWARALASQSTHPASRAVRAFLGAGPTLPLVDIREVAGSGIEGRSDDGRRVRLGRADWAAEIASPGGALPGDGPAFAVEGGPSAGFVLAETLRADTAAAIAGLTKARLDVELLSGDAAGPVERLAQGLRIERFASAQTPAMKIDRIRALQAEGHRVLMVGDGLNDAPSLAAGDVSMAPASACDAGRQAADFVFTRDSLLAVPYAHRIAQRAKALVRQNFGLAILYNCFAVPLAVAGYVTPLVAAISMSSSSIIVIGNSLRLTRGGSERRLARRPVAQVPAPSASGEPVPVAATALQEQAA</sequence>
<dbReference type="InterPro" id="IPR008250">
    <property type="entry name" value="ATPase_P-typ_transduc_dom_A_sf"/>
</dbReference>
<evidence type="ECO:0000256" key="8">
    <source>
        <dbReference type="ARBA" id="ARBA00022741"/>
    </source>
</evidence>
<dbReference type="Gene3D" id="3.30.70.100">
    <property type="match status" value="1"/>
</dbReference>
<gene>
    <name evidence="17" type="primary">cadA</name>
    <name evidence="17" type="ORF">GTW51_00895</name>
</gene>
<evidence type="ECO:0000256" key="1">
    <source>
        <dbReference type="ARBA" id="ARBA00004651"/>
    </source>
</evidence>
<dbReference type="InterPro" id="IPR036163">
    <property type="entry name" value="HMA_dom_sf"/>
</dbReference>
<dbReference type="GO" id="GO:0005524">
    <property type="term" value="F:ATP binding"/>
    <property type="evidence" value="ECO:0007669"/>
    <property type="project" value="UniProtKB-UniRule"/>
</dbReference>
<keyword evidence="8 15" id="KW-0547">Nucleotide-binding</keyword>
<dbReference type="GO" id="GO:0005507">
    <property type="term" value="F:copper ion binding"/>
    <property type="evidence" value="ECO:0007669"/>
    <property type="project" value="TreeGrafter"/>
</dbReference>
<keyword evidence="9 15" id="KW-0067">ATP-binding</keyword>
<keyword evidence="4 15" id="KW-1003">Cell membrane</keyword>
<feature type="transmembrane region" description="Helical" evidence="15">
    <location>
        <begin position="194"/>
        <end position="212"/>
    </location>
</feature>
<keyword evidence="5" id="KW-0597">Phosphoprotein</keyword>
<dbReference type="GO" id="GO:0016887">
    <property type="term" value="F:ATP hydrolysis activity"/>
    <property type="evidence" value="ECO:0007669"/>
    <property type="project" value="InterPro"/>
</dbReference>
<dbReference type="RefSeq" id="WP_163042003.1">
    <property type="nucleotide sequence ID" value="NZ_JAAAMJ010000001.1"/>
</dbReference>
<evidence type="ECO:0000313" key="17">
    <source>
        <dbReference type="EMBL" id="NDV85252.1"/>
    </source>
</evidence>
<dbReference type="NCBIfam" id="TIGR01494">
    <property type="entry name" value="ATPase_P-type"/>
    <property type="match status" value="2"/>
</dbReference>
<dbReference type="Gene3D" id="3.40.1110.10">
    <property type="entry name" value="Calcium-transporting ATPase, cytoplasmic domain N"/>
    <property type="match status" value="1"/>
</dbReference>
<proteinExistence type="inferred from homology"/>
<dbReference type="EC" id="3.6.3.3" evidence="17"/>
<evidence type="ECO:0000256" key="11">
    <source>
        <dbReference type="ARBA" id="ARBA00022967"/>
    </source>
</evidence>
<dbReference type="SUPFAM" id="SSF81653">
    <property type="entry name" value="Calcium ATPase, transduction domain A"/>
    <property type="match status" value="1"/>
</dbReference>
<dbReference type="InterPro" id="IPR036412">
    <property type="entry name" value="HAD-like_sf"/>
</dbReference>
<keyword evidence="10" id="KW-0460">Magnesium</keyword>
<evidence type="ECO:0000256" key="5">
    <source>
        <dbReference type="ARBA" id="ARBA00022553"/>
    </source>
</evidence>
<dbReference type="EMBL" id="JAAAMJ010000001">
    <property type="protein sequence ID" value="NDV85252.1"/>
    <property type="molecule type" value="Genomic_DNA"/>
</dbReference>
<dbReference type="NCBIfam" id="TIGR01511">
    <property type="entry name" value="ATPase-IB1_Cu"/>
    <property type="match status" value="1"/>
</dbReference>
<evidence type="ECO:0000256" key="15">
    <source>
        <dbReference type="RuleBase" id="RU362081"/>
    </source>
</evidence>
<keyword evidence="3" id="KW-0813">Transport</keyword>
<keyword evidence="13" id="KW-0406">Ion transport</keyword>
<feature type="transmembrane region" description="Helical" evidence="15">
    <location>
        <begin position="698"/>
        <end position="717"/>
    </location>
</feature>
<dbReference type="InterPro" id="IPR023214">
    <property type="entry name" value="HAD_sf"/>
</dbReference>
<dbReference type="AlphaFoldDB" id="A0A6L9MCP1"/>
<keyword evidence="17" id="KW-0378">Hydrolase</keyword>
<dbReference type="PROSITE" id="PS00154">
    <property type="entry name" value="ATPASE_E1_E2"/>
    <property type="match status" value="1"/>
</dbReference>
<dbReference type="Pfam" id="PF00403">
    <property type="entry name" value="HMA"/>
    <property type="match status" value="1"/>
</dbReference>
<dbReference type="InterPro" id="IPR018303">
    <property type="entry name" value="ATPase_P-typ_P_site"/>
</dbReference>